<dbReference type="Pfam" id="PF00589">
    <property type="entry name" value="Phage_integrase"/>
    <property type="match status" value="1"/>
</dbReference>
<evidence type="ECO:0000259" key="2">
    <source>
        <dbReference type="PROSITE" id="PS51898"/>
    </source>
</evidence>
<dbReference type="Gene3D" id="1.10.443.10">
    <property type="entry name" value="Intergrase catalytic core"/>
    <property type="match status" value="1"/>
</dbReference>
<dbReference type="PANTHER" id="PTHR30349">
    <property type="entry name" value="PHAGE INTEGRASE-RELATED"/>
    <property type="match status" value="1"/>
</dbReference>
<dbReference type="PROSITE" id="PS51898">
    <property type="entry name" value="TYR_RECOMBINASE"/>
    <property type="match status" value="1"/>
</dbReference>
<dbReference type="SUPFAM" id="SSF56349">
    <property type="entry name" value="DNA breaking-rejoining enzymes"/>
    <property type="match status" value="1"/>
</dbReference>
<evidence type="ECO:0000313" key="3">
    <source>
        <dbReference type="EMBL" id="NEZ54183.1"/>
    </source>
</evidence>
<name>A0A6M0RE64_9CYAN</name>
<keyword evidence="4" id="KW-1185">Reference proteome</keyword>
<sequence>MTPPTPSKTPRYKTSSKPKPVEVIRFCDHCNGVTSTYRDGTQSVQQQLYFCHHCGQPFDAEAAESYSRSRVREFQKDCWDIHTLGIIPEPNVKTRLLNFKRISQPWLRESAKHFIKLILSTLSVPSAICKLNSLARFSRFLAVQHPYVQPEQLIRTVIVDYLAYLAGQSLRVSSRIHLIHDLRDFLERAHQEQWLPIGTYLIRREDIPRPSKAIPRYIPDTVLEQLNAHLDDLAEPVMRMTLVLMECGMRISELLHLKPNCLIQDNAGDWFLRYYQFKMKKEITIPVSRELVHVIQEQCQYIAHHLDSAYEYLFCSNAKGAGHAVFRPVARPMIAKTYTYHLNRLAEQHNICDENGQLWHFRSHQFRHTVGTRMINNGVPQHIVQRYLGHESPSMTATYAHIHDQTLKAEITKFQGNVVNIAGQVVEATPNQVNDSDLQWFKRHIQAQALPNGSCALPTISQGCPHANACLTCTHFRTTADYLDLHKHQLEQTTQIIQKAQAHGWTRQVKMNQTVQANLKAIITGLEATHEHQT</sequence>
<proteinExistence type="predicted"/>
<dbReference type="InterPro" id="IPR013762">
    <property type="entry name" value="Integrase-like_cat_sf"/>
</dbReference>
<protein>
    <submittedName>
        <fullName evidence="3">Integrase</fullName>
    </submittedName>
</protein>
<dbReference type="InterPro" id="IPR050090">
    <property type="entry name" value="Tyrosine_recombinase_XerCD"/>
</dbReference>
<dbReference type="InterPro" id="IPR002104">
    <property type="entry name" value="Integrase_catalytic"/>
</dbReference>
<gene>
    <name evidence="3" type="ORF">DXZ20_00370</name>
</gene>
<accession>A0A6M0RE64</accession>
<dbReference type="PANTHER" id="PTHR30349:SF86">
    <property type="entry name" value="INTEGRASE_RECOMBINASE AQ_AA09-RELATED"/>
    <property type="match status" value="1"/>
</dbReference>
<dbReference type="RefSeq" id="WP_163695520.1">
    <property type="nucleotide sequence ID" value="NZ_QXHD01000001.1"/>
</dbReference>
<organism evidence="3 4">
    <name type="scientific">Adonisia turfae CCMR0081</name>
    <dbReference type="NCBI Taxonomy" id="2292702"/>
    <lineage>
        <taxon>Bacteria</taxon>
        <taxon>Bacillati</taxon>
        <taxon>Cyanobacteriota</taxon>
        <taxon>Adonisia</taxon>
        <taxon>Adonisia turfae</taxon>
    </lineage>
</organism>
<keyword evidence="1" id="KW-0233">DNA recombination</keyword>
<dbReference type="Proteomes" id="UP000481033">
    <property type="component" value="Unassembled WGS sequence"/>
</dbReference>
<dbReference type="AlphaFoldDB" id="A0A6M0RE64"/>
<evidence type="ECO:0000256" key="1">
    <source>
        <dbReference type="ARBA" id="ARBA00023172"/>
    </source>
</evidence>
<dbReference type="GO" id="GO:0006310">
    <property type="term" value="P:DNA recombination"/>
    <property type="evidence" value="ECO:0007669"/>
    <property type="project" value="UniProtKB-KW"/>
</dbReference>
<reference evidence="3 4" key="1">
    <citation type="journal article" date="2020" name="Microb. Ecol.">
        <title>Ecogenomics of the Marine Benthic Filamentous Cyanobacterium Adonisia.</title>
        <authorList>
            <person name="Walter J.M."/>
            <person name="Coutinho F.H."/>
            <person name="Leomil L."/>
            <person name="Hargreaves P.I."/>
            <person name="Campeao M.E."/>
            <person name="Vieira V.V."/>
            <person name="Silva B.S."/>
            <person name="Fistarol G.O."/>
            <person name="Salomon P.S."/>
            <person name="Sawabe T."/>
            <person name="Mino S."/>
            <person name="Hosokawa M."/>
            <person name="Miyashita H."/>
            <person name="Maruyama F."/>
            <person name="van Verk M.C."/>
            <person name="Dutilh B.E."/>
            <person name="Thompson C.C."/>
            <person name="Thompson F.L."/>
        </authorList>
    </citation>
    <scope>NUCLEOTIDE SEQUENCE [LARGE SCALE GENOMIC DNA]</scope>
    <source>
        <strain evidence="3 4">CCMR0081</strain>
    </source>
</reference>
<evidence type="ECO:0000313" key="4">
    <source>
        <dbReference type="Proteomes" id="UP000481033"/>
    </source>
</evidence>
<dbReference type="InterPro" id="IPR011010">
    <property type="entry name" value="DNA_brk_join_enz"/>
</dbReference>
<feature type="domain" description="Tyr recombinase" evidence="2">
    <location>
        <begin position="213"/>
        <end position="412"/>
    </location>
</feature>
<dbReference type="GO" id="GO:0003677">
    <property type="term" value="F:DNA binding"/>
    <property type="evidence" value="ECO:0007669"/>
    <property type="project" value="InterPro"/>
</dbReference>
<dbReference type="GO" id="GO:0015074">
    <property type="term" value="P:DNA integration"/>
    <property type="evidence" value="ECO:0007669"/>
    <property type="project" value="InterPro"/>
</dbReference>
<comment type="caution">
    <text evidence="3">The sequence shown here is derived from an EMBL/GenBank/DDBJ whole genome shotgun (WGS) entry which is preliminary data.</text>
</comment>
<dbReference type="EMBL" id="QXHD01000001">
    <property type="protein sequence ID" value="NEZ54183.1"/>
    <property type="molecule type" value="Genomic_DNA"/>
</dbReference>